<dbReference type="PIRSF" id="PIRSF002070">
    <property type="entry name" value="SSB"/>
    <property type="match status" value="1"/>
</dbReference>
<dbReference type="Pfam" id="PF00436">
    <property type="entry name" value="SSB"/>
    <property type="match status" value="1"/>
</dbReference>
<evidence type="ECO:0000313" key="6">
    <source>
        <dbReference type="Proteomes" id="UP000182631"/>
    </source>
</evidence>
<evidence type="ECO:0000256" key="4">
    <source>
        <dbReference type="SAM" id="MobiDB-lite"/>
    </source>
</evidence>
<keyword evidence="1 2" id="KW-0238">DNA-binding</keyword>
<comment type="subunit">
    <text evidence="2">Homotetramer.</text>
</comment>
<dbReference type="InterPro" id="IPR012340">
    <property type="entry name" value="NA-bd_OB-fold"/>
</dbReference>
<dbReference type="Gene3D" id="2.40.50.140">
    <property type="entry name" value="Nucleic acid-binding proteins"/>
    <property type="match status" value="1"/>
</dbReference>
<organism evidence="5 6">
    <name type="scientific">Candidatus Synechococcus spongiarum</name>
    <dbReference type="NCBI Taxonomy" id="431041"/>
    <lineage>
        <taxon>Bacteria</taxon>
        <taxon>Bacillati</taxon>
        <taxon>Cyanobacteriota</taxon>
        <taxon>Cyanophyceae</taxon>
        <taxon>Synechococcales</taxon>
        <taxon>Synechococcaceae</taxon>
        <taxon>Synechococcus</taxon>
    </lineage>
</organism>
<dbReference type="AlphaFoldDB" id="A0A161KFD0"/>
<dbReference type="GO" id="GO:0009295">
    <property type="term" value="C:nucleoid"/>
    <property type="evidence" value="ECO:0007669"/>
    <property type="project" value="TreeGrafter"/>
</dbReference>
<feature type="compositionally biased region" description="Basic and acidic residues" evidence="4">
    <location>
        <begin position="80"/>
        <end position="90"/>
    </location>
</feature>
<dbReference type="RefSeq" id="WP_074456902.1">
    <property type="nucleotide sequence ID" value="NZ_FITM01000031.1"/>
</dbReference>
<dbReference type="EMBL" id="FITM01000031">
    <property type="protein sequence ID" value="CZB12765.1"/>
    <property type="molecule type" value="Genomic_DNA"/>
</dbReference>
<evidence type="ECO:0000313" key="5">
    <source>
        <dbReference type="EMBL" id="CZB12765.1"/>
    </source>
</evidence>
<proteinExistence type="inferred from homology"/>
<evidence type="ECO:0000256" key="3">
    <source>
        <dbReference type="PIRNR" id="PIRNR002070"/>
    </source>
</evidence>
<comment type="caution">
    <text evidence="2">Lacks conserved residue(s) required for the propagation of feature annotation.</text>
</comment>
<evidence type="ECO:0000256" key="2">
    <source>
        <dbReference type="HAMAP-Rule" id="MF_00984"/>
    </source>
</evidence>
<dbReference type="NCBIfam" id="TIGR00621">
    <property type="entry name" value="ssb"/>
    <property type="match status" value="1"/>
</dbReference>
<gene>
    <name evidence="5" type="ORF">FLM9_295</name>
</gene>
<name>A0A161KFD0_9SYNE</name>
<dbReference type="NCBIfam" id="NF005674">
    <property type="entry name" value="PRK07459.1"/>
    <property type="match status" value="1"/>
</dbReference>
<dbReference type="Proteomes" id="UP000182631">
    <property type="component" value="Unassembled WGS sequence"/>
</dbReference>
<dbReference type="GO" id="GO:0003697">
    <property type="term" value="F:single-stranded DNA binding"/>
    <property type="evidence" value="ECO:0007669"/>
    <property type="project" value="UniProtKB-UniRule"/>
</dbReference>
<feature type="region of interest" description="Disordered" evidence="4">
    <location>
        <begin position="80"/>
        <end position="133"/>
    </location>
</feature>
<protein>
    <recommendedName>
        <fullName evidence="2 3">Single-stranded DNA-binding protein</fullName>
        <shortName evidence="2">SSB</shortName>
    </recommendedName>
</protein>
<dbReference type="PANTHER" id="PTHR10302">
    <property type="entry name" value="SINGLE-STRANDED DNA-BINDING PROTEIN"/>
    <property type="match status" value="1"/>
</dbReference>
<keyword evidence="6" id="KW-1185">Reference proteome</keyword>
<accession>A0A161KFD0</accession>
<dbReference type="CDD" id="cd04496">
    <property type="entry name" value="SSB_OBF"/>
    <property type="match status" value="1"/>
</dbReference>
<dbReference type="GO" id="GO:0006260">
    <property type="term" value="P:DNA replication"/>
    <property type="evidence" value="ECO:0007669"/>
    <property type="project" value="InterPro"/>
</dbReference>
<dbReference type="OrthoDB" id="9809878at2"/>
<evidence type="ECO:0000256" key="1">
    <source>
        <dbReference type="ARBA" id="ARBA00023125"/>
    </source>
</evidence>
<dbReference type="HAMAP" id="MF_00984">
    <property type="entry name" value="SSB"/>
    <property type="match status" value="1"/>
</dbReference>
<sequence>MSVNSITLVGRAGRDPEVRYFESGTMVANLTLAVNRRSRDEEPDWFNLEIWGRTAQIAADYVKKGSLLGIVGSLKMDHWKDRNSGEERSKPVIRVDQLELLGSRRDNAAPMDAGGSEPEPGGTGSTGGEEAPF</sequence>
<dbReference type="PANTHER" id="PTHR10302:SF0">
    <property type="entry name" value="SINGLE-STRANDED DNA-BINDING PROTEIN, MITOCHONDRIAL"/>
    <property type="match status" value="1"/>
</dbReference>
<dbReference type="InterPro" id="IPR000424">
    <property type="entry name" value="Primosome_PriB/ssb"/>
</dbReference>
<dbReference type="InterPro" id="IPR011344">
    <property type="entry name" value="ssDNA-bd"/>
</dbReference>
<dbReference type="PROSITE" id="PS50935">
    <property type="entry name" value="SSB"/>
    <property type="match status" value="1"/>
</dbReference>
<dbReference type="SUPFAM" id="SSF50249">
    <property type="entry name" value="Nucleic acid-binding proteins"/>
    <property type="match status" value="1"/>
</dbReference>
<reference evidence="6" key="1">
    <citation type="submission" date="2016-02" db="EMBL/GenBank/DDBJ databases">
        <authorList>
            <person name="liu f."/>
        </authorList>
    </citation>
    <scope>NUCLEOTIDE SEQUENCE [LARGE SCALE GENOMIC DNA]</scope>
</reference>